<evidence type="ECO:0000313" key="1">
    <source>
        <dbReference type="EMBL" id="KAI3665028.1"/>
    </source>
</evidence>
<name>A0ACB8XE05_ARCLA</name>
<reference evidence="2" key="1">
    <citation type="journal article" date="2022" name="Mol. Ecol. Resour.">
        <title>The genomes of chicory, endive, great burdock and yacon provide insights into Asteraceae palaeo-polyploidization history and plant inulin production.</title>
        <authorList>
            <person name="Fan W."/>
            <person name="Wang S."/>
            <person name="Wang H."/>
            <person name="Wang A."/>
            <person name="Jiang F."/>
            <person name="Liu H."/>
            <person name="Zhao H."/>
            <person name="Xu D."/>
            <person name="Zhang Y."/>
        </authorList>
    </citation>
    <scope>NUCLEOTIDE SEQUENCE [LARGE SCALE GENOMIC DNA]</scope>
    <source>
        <strain evidence="2">cv. Niubang</strain>
    </source>
</reference>
<dbReference type="EMBL" id="CM042064">
    <property type="protein sequence ID" value="KAI3665028.1"/>
    <property type="molecule type" value="Genomic_DNA"/>
</dbReference>
<protein>
    <submittedName>
        <fullName evidence="1">Uncharacterized protein</fullName>
    </submittedName>
</protein>
<sequence>MRIFGQSFKNSQKLARSKELARFILEELAEGKNSQRVKNSQSVISDKLLFAFFGLRQRRTCRTLSATSWCLFSLLCDNLRTRRPLSASSKDSQTTICDKYRTRKPLSMTSPEVATFGLRQISAQFKMTSKDALAIGTDVKAPVVFKVPGEDNESSDSEDGTENRARSLLLQSIPNEIYINIDSYKAIAKKMWDQLEKMMMGSKIGNQMKVANCINNYEEFKAKARGSLEETYERFVSLLNELAKNKVKKKQIENNVKFLSVLQPEWKKHTRRMKLMKDLSEIPLNEVYETLRQNEKEVEEEREEKKKSEKKVDDPVALVNLKQALILLTRAFQKKFYKKLGSNSQRKPEVRKYVNEYGEKKADESVKCYNCGKIGHFAKDCRKPIVRNSEYYNNKMLLAKQKEAGKALMVKNDFRLDHSDYEEDKEETAHMCLMGKEVKYDESDEETSEKVNNFSESDFSKQMEAMMVELQDLQAKLKKEKVADKCPNLKPKFVTKSSDEVEAKKDENRKNTTKMQLPFCYKKLNDSYLSEQPKFLSNDYFLSYSTEKMEAKPVKANIYVPPIVLESKISELENILAKERILVDLENIVFSTVMMNTSFKSEVTTDKSESERVCENNSIDSDASSYKFFMGNIFTNPKSSDCAKMSYQKKCSQKSNDFKFSNSSKAQQFDDDVDDLFAVENDFLNSDGC</sequence>
<reference evidence="1 2" key="2">
    <citation type="journal article" date="2022" name="Mol. Ecol. Resour.">
        <title>The genomes of chicory, endive, great burdock and yacon provide insights into Asteraceae paleo-polyploidization history and plant inulin production.</title>
        <authorList>
            <person name="Fan W."/>
            <person name="Wang S."/>
            <person name="Wang H."/>
            <person name="Wang A."/>
            <person name="Jiang F."/>
            <person name="Liu H."/>
            <person name="Zhao H."/>
            <person name="Xu D."/>
            <person name="Zhang Y."/>
        </authorList>
    </citation>
    <scope>NUCLEOTIDE SEQUENCE [LARGE SCALE GENOMIC DNA]</scope>
    <source>
        <strain evidence="2">cv. Niubang</strain>
    </source>
</reference>
<gene>
    <name evidence="1" type="ORF">L6452_43644</name>
</gene>
<keyword evidence="2" id="KW-1185">Reference proteome</keyword>
<evidence type="ECO:0000313" key="2">
    <source>
        <dbReference type="Proteomes" id="UP001055879"/>
    </source>
</evidence>
<dbReference type="Proteomes" id="UP001055879">
    <property type="component" value="Linkage Group LG18"/>
</dbReference>
<accession>A0ACB8XE05</accession>
<organism evidence="1 2">
    <name type="scientific">Arctium lappa</name>
    <name type="common">Greater burdock</name>
    <name type="synonym">Lappa major</name>
    <dbReference type="NCBI Taxonomy" id="4217"/>
    <lineage>
        <taxon>Eukaryota</taxon>
        <taxon>Viridiplantae</taxon>
        <taxon>Streptophyta</taxon>
        <taxon>Embryophyta</taxon>
        <taxon>Tracheophyta</taxon>
        <taxon>Spermatophyta</taxon>
        <taxon>Magnoliopsida</taxon>
        <taxon>eudicotyledons</taxon>
        <taxon>Gunneridae</taxon>
        <taxon>Pentapetalae</taxon>
        <taxon>asterids</taxon>
        <taxon>campanulids</taxon>
        <taxon>Asterales</taxon>
        <taxon>Asteraceae</taxon>
        <taxon>Carduoideae</taxon>
        <taxon>Cardueae</taxon>
        <taxon>Arctiinae</taxon>
        <taxon>Arctium</taxon>
    </lineage>
</organism>
<comment type="caution">
    <text evidence="1">The sequence shown here is derived from an EMBL/GenBank/DDBJ whole genome shotgun (WGS) entry which is preliminary data.</text>
</comment>
<proteinExistence type="predicted"/>